<dbReference type="Proteomes" id="UP000576225">
    <property type="component" value="Unassembled WGS sequence"/>
</dbReference>
<dbReference type="AlphaFoldDB" id="A0A848B8J7"/>
<dbReference type="InterPro" id="IPR009057">
    <property type="entry name" value="Homeodomain-like_sf"/>
</dbReference>
<dbReference type="Gene3D" id="1.10.10.60">
    <property type="entry name" value="Homeodomain-like"/>
    <property type="match status" value="1"/>
</dbReference>
<dbReference type="SUPFAM" id="SSF46689">
    <property type="entry name" value="Homeodomain-like"/>
    <property type="match status" value="1"/>
</dbReference>
<dbReference type="RefSeq" id="WP_168964253.1">
    <property type="nucleotide sequence ID" value="NZ_JABAEW010000109.1"/>
</dbReference>
<name>A0A848B8J7_9BACT</name>
<dbReference type="Pfam" id="PF09039">
    <property type="entry name" value="HTH_Tnp_Mu_2"/>
    <property type="match status" value="1"/>
</dbReference>
<organism evidence="2 3">
    <name type="scientific">Victivallis vadensis</name>
    <dbReference type="NCBI Taxonomy" id="172901"/>
    <lineage>
        <taxon>Bacteria</taxon>
        <taxon>Pseudomonadati</taxon>
        <taxon>Lentisphaerota</taxon>
        <taxon>Lentisphaeria</taxon>
        <taxon>Victivallales</taxon>
        <taxon>Victivallaceae</taxon>
        <taxon>Victivallis</taxon>
    </lineage>
</organism>
<gene>
    <name evidence="2" type="ORF">HF882_22460</name>
</gene>
<protein>
    <recommendedName>
        <fullName evidence="1">Mu DNA binding I gamma subdomain domain-containing protein</fullName>
    </recommendedName>
</protein>
<evidence type="ECO:0000313" key="2">
    <source>
        <dbReference type="EMBL" id="NMD89352.1"/>
    </source>
</evidence>
<comment type="caution">
    <text evidence="2">The sequence shown here is derived from an EMBL/GenBank/DDBJ whole genome shotgun (WGS) entry which is preliminary data.</text>
</comment>
<sequence length="67" mass="7423">MEKQVIGSPFLGELKALYLSPARRTVEQCYHALKRKYKANGLAVPPLTAARKMIDAIPEQVIALTRG</sequence>
<evidence type="ECO:0000313" key="3">
    <source>
        <dbReference type="Proteomes" id="UP000576225"/>
    </source>
</evidence>
<feature type="domain" description="Mu DNA binding I gamma subdomain" evidence="1">
    <location>
        <begin position="12"/>
        <end position="66"/>
    </location>
</feature>
<evidence type="ECO:0000259" key="1">
    <source>
        <dbReference type="Pfam" id="PF09039"/>
    </source>
</evidence>
<dbReference type="InterPro" id="IPR015126">
    <property type="entry name" value="Mu_I-gamma"/>
</dbReference>
<accession>A0A848B8J7</accession>
<proteinExistence type="predicted"/>
<dbReference type="EMBL" id="JABAEW010000109">
    <property type="protein sequence ID" value="NMD89352.1"/>
    <property type="molecule type" value="Genomic_DNA"/>
</dbReference>
<reference evidence="2 3" key="1">
    <citation type="submission" date="2020-04" db="EMBL/GenBank/DDBJ databases">
        <authorList>
            <person name="Hitch T.C.A."/>
            <person name="Wylensek D."/>
            <person name="Clavel T."/>
        </authorList>
    </citation>
    <scope>NUCLEOTIDE SEQUENCE [LARGE SCALE GENOMIC DNA]</scope>
    <source>
        <strain evidence="2 3">COR2-253-APC-1A</strain>
    </source>
</reference>